<dbReference type="OrthoDB" id="3794437at2759"/>
<evidence type="ECO:0000313" key="1">
    <source>
        <dbReference type="EMBL" id="KAF1931986.1"/>
    </source>
</evidence>
<evidence type="ECO:0000313" key="2">
    <source>
        <dbReference type="Proteomes" id="UP000800082"/>
    </source>
</evidence>
<dbReference type="GeneID" id="54348839"/>
<sequence length="271" mass="30251">MSTETHSVSSRSGVKVPPRLESLPMIEGAEMPRTWLRDKGQPYRPKILSSRPSNALVLAATLSSTMLKIIAKLLAPKVPTTDVAGVSLTHDEAAQLMYTCTALKNALDLQFGTIAKLPSISNEHVVSKIRQTQLHHTDIHIQLSVIVSKPKCSTALWAYDFGDAHAALERKIVSINRYSRGLDWRDVARQCRPVVTVTYGWLLPLVIRLQDELRLALRRKELWTAGNACQAFEEGDDDEQQNVAALYTIYPRVHFVKEAMVRENQIGSTIA</sequence>
<dbReference type="RefSeq" id="XP_033452234.1">
    <property type="nucleotide sequence ID" value="XM_033591171.1"/>
</dbReference>
<dbReference type="EMBL" id="ML978959">
    <property type="protein sequence ID" value="KAF1931986.1"/>
    <property type="molecule type" value="Genomic_DNA"/>
</dbReference>
<accession>A0A6A5S0H2</accession>
<name>A0A6A5S0H2_9PLEO</name>
<protein>
    <submittedName>
        <fullName evidence="1">Uncharacterized protein</fullName>
    </submittedName>
</protein>
<dbReference type="AlphaFoldDB" id="A0A6A5S0H2"/>
<gene>
    <name evidence="1" type="ORF">M421DRAFT_416717</name>
</gene>
<dbReference type="Proteomes" id="UP000800082">
    <property type="component" value="Unassembled WGS sequence"/>
</dbReference>
<reference evidence="1" key="1">
    <citation type="journal article" date="2020" name="Stud. Mycol.">
        <title>101 Dothideomycetes genomes: a test case for predicting lifestyles and emergence of pathogens.</title>
        <authorList>
            <person name="Haridas S."/>
            <person name="Albert R."/>
            <person name="Binder M."/>
            <person name="Bloem J."/>
            <person name="Labutti K."/>
            <person name="Salamov A."/>
            <person name="Andreopoulos B."/>
            <person name="Baker S."/>
            <person name="Barry K."/>
            <person name="Bills G."/>
            <person name="Bluhm B."/>
            <person name="Cannon C."/>
            <person name="Castanera R."/>
            <person name="Culley D."/>
            <person name="Daum C."/>
            <person name="Ezra D."/>
            <person name="Gonzalez J."/>
            <person name="Henrissat B."/>
            <person name="Kuo A."/>
            <person name="Liang C."/>
            <person name="Lipzen A."/>
            <person name="Lutzoni F."/>
            <person name="Magnuson J."/>
            <person name="Mondo S."/>
            <person name="Nolan M."/>
            <person name="Ohm R."/>
            <person name="Pangilinan J."/>
            <person name="Park H.-J."/>
            <person name="Ramirez L."/>
            <person name="Alfaro M."/>
            <person name="Sun H."/>
            <person name="Tritt A."/>
            <person name="Yoshinaga Y."/>
            <person name="Zwiers L.-H."/>
            <person name="Turgeon B."/>
            <person name="Goodwin S."/>
            <person name="Spatafora J."/>
            <person name="Crous P."/>
            <person name="Grigoriev I."/>
        </authorList>
    </citation>
    <scope>NUCLEOTIDE SEQUENCE</scope>
    <source>
        <strain evidence="1">CBS 183.55</strain>
    </source>
</reference>
<proteinExistence type="predicted"/>
<keyword evidence="2" id="KW-1185">Reference proteome</keyword>
<organism evidence="1 2">
    <name type="scientific">Didymella exigua CBS 183.55</name>
    <dbReference type="NCBI Taxonomy" id="1150837"/>
    <lineage>
        <taxon>Eukaryota</taxon>
        <taxon>Fungi</taxon>
        <taxon>Dikarya</taxon>
        <taxon>Ascomycota</taxon>
        <taxon>Pezizomycotina</taxon>
        <taxon>Dothideomycetes</taxon>
        <taxon>Pleosporomycetidae</taxon>
        <taxon>Pleosporales</taxon>
        <taxon>Pleosporineae</taxon>
        <taxon>Didymellaceae</taxon>
        <taxon>Didymella</taxon>
    </lineage>
</organism>